<accession>A0A559JVR9</accession>
<dbReference type="EMBL" id="VNJI01000062">
    <property type="protein sequence ID" value="TVY03968.1"/>
    <property type="molecule type" value="Genomic_DNA"/>
</dbReference>
<evidence type="ECO:0000256" key="3">
    <source>
        <dbReference type="ARBA" id="ARBA00023239"/>
    </source>
</evidence>
<keyword evidence="3" id="KW-0456">Lyase</keyword>
<evidence type="ECO:0000259" key="4">
    <source>
        <dbReference type="Pfam" id="PF03328"/>
    </source>
</evidence>
<dbReference type="InterPro" id="IPR015813">
    <property type="entry name" value="Pyrv/PenolPyrv_kinase-like_dom"/>
</dbReference>
<dbReference type="InterPro" id="IPR050251">
    <property type="entry name" value="HpcH-HpaI_aldolase"/>
</dbReference>
<keyword evidence="2" id="KW-0479">Metal-binding</keyword>
<dbReference type="GO" id="GO:0046872">
    <property type="term" value="F:metal ion binding"/>
    <property type="evidence" value="ECO:0007669"/>
    <property type="project" value="UniProtKB-KW"/>
</dbReference>
<evidence type="ECO:0000313" key="6">
    <source>
        <dbReference type="Proteomes" id="UP000317036"/>
    </source>
</evidence>
<dbReference type="GO" id="GO:0016832">
    <property type="term" value="F:aldehyde-lyase activity"/>
    <property type="evidence" value="ECO:0007669"/>
    <property type="project" value="TreeGrafter"/>
</dbReference>
<dbReference type="Gene3D" id="3.20.20.60">
    <property type="entry name" value="Phosphoenolpyruvate-binding domains"/>
    <property type="match status" value="1"/>
</dbReference>
<dbReference type="PANTHER" id="PTHR30502:SF0">
    <property type="entry name" value="PHOSPHOENOLPYRUVATE CARBOXYLASE FAMILY PROTEIN"/>
    <property type="match status" value="1"/>
</dbReference>
<dbReference type="InterPro" id="IPR005000">
    <property type="entry name" value="Aldolase/citrate-lyase_domain"/>
</dbReference>
<dbReference type="Pfam" id="PF03328">
    <property type="entry name" value="HpcH_HpaI"/>
    <property type="match status" value="1"/>
</dbReference>
<protein>
    <recommendedName>
        <fullName evidence="4">HpcH/HpaI aldolase/citrate lyase domain-containing protein</fullName>
    </recommendedName>
</protein>
<proteinExistence type="inferred from homology"/>
<evidence type="ECO:0000256" key="1">
    <source>
        <dbReference type="ARBA" id="ARBA00005568"/>
    </source>
</evidence>
<dbReference type="PANTHER" id="PTHR30502">
    <property type="entry name" value="2-KETO-3-DEOXY-L-RHAMNONATE ALDOLASE"/>
    <property type="match status" value="1"/>
</dbReference>
<name>A0A559JVR9_9BACL</name>
<evidence type="ECO:0000313" key="5">
    <source>
        <dbReference type="EMBL" id="TVY03968.1"/>
    </source>
</evidence>
<dbReference type="InterPro" id="IPR040442">
    <property type="entry name" value="Pyrv_kinase-like_dom_sf"/>
</dbReference>
<reference evidence="5 6" key="1">
    <citation type="submission" date="2019-07" db="EMBL/GenBank/DDBJ databases">
        <authorList>
            <person name="Kim J."/>
        </authorList>
    </citation>
    <scope>NUCLEOTIDE SEQUENCE [LARGE SCALE GENOMIC DNA]</scope>
    <source>
        <strain evidence="5 6">JC52</strain>
    </source>
</reference>
<dbReference type="Proteomes" id="UP000317036">
    <property type="component" value="Unassembled WGS sequence"/>
</dbReference>
<sequence>MVLLVDPFLFTIRRSFAMNNVVKTKLQQGGTAVGCFIGFHSPTLVEMLGDSGFDFVVIDNEHGPFSWSEVEEMVRAAELAGTVPIVRVAYDASDIQKALDRGAYGIHVPMVNTREQAQEVVQRAQFPPAGKRGTAYSVRSARYGTRGGADYLKASNEQILIAVHIETPQAVENIEEIMNVQGIDIFYIGPTDLSVTMGYAVEGPEHAEVQKAMETVLTCGRKLGRTVGIQVGSAAGVTAQLNWGAKYVGVGITPVLYSAFKEVSNAGKQK</sequence>
<comment type="caution">
    <text evidence="5">The sequence shown here is derived from an EMBL/GenBank/DDBJ whole genome shotgun (WGS) entry which is preliminary data.</text>
</comment>
<gene>
    <name evidence="5" type="ORF">FPZ49_31070</name>
</gene>
<evidence type="ECO:0000256" key="2">
    <source>
        <dbReference type="ARBA" id="ARBA00022723"/>
    </source>
</evidence>
<comment type="similarity">
    <text evidence="1">Belongs to the HpcH/HpaI aldolase family.</text>
</comment>
<organism evidence="5 6">
    <name type="scientific">Paenibacillus cremeus</name>
    <dbReference type="NCBI Taxonomy" id="2163881"/>
    <lineage>
        <taxon>Bacteria</taxon>
        <taxon>Bacillati</taxon>
        <taxon>Bacillota</taxon>
        <taxon>Bacilli</taxon>
        <taxon>Bacillales</taxon>
        <taxon>Paenibacillaceae</taxon>
        <taxon>Paenibacillus</taxon>
    </lineage>
</organism>
<dbReference type="AlphaFoldDB" id="A0A559JVR9"/>
<feature type="domain" description="HpcH/HpaI aldolase/citrate lyase" evidence="4">
    <location>
        <begin position="33"/>
        <end position="253"/>
    </location>
</feature>
<dbReference type="GO" id="GO:0005737">
    <property type="term" value="C:cytoplasm"/>
    <property type="evidence" value="ECO:0007669"/>
    <property type="project" value="TreeGrafter"/>
</dbReference>
<dbReference type="SUPFAM" id="SSF51621">
    <property type="entry name" value="Phosphoenolpyruvate/pyruvate domain"/>
    <property type="match status" value="1"/>
</dbReference>
<keyword evidence="6" id="KW-1185">Reference proteome</keyword>
<dbReference type="OrthoDB" id="86160at2"/>